<evidence type="ECO:0000256" key="2">
    <source>
        <dbReference type="SAM" id="MobiDB-lite"/>
    </source>
</evidence>
<feature type="compositionally biased region" description="Pro residues" evidence="2">
    <location>
        <begin position="269"/>
        <end position="280"/>
    </location>
</feature>
<dbReference type="PANTHER" id="PTHR43157:SF64">
    <property type="entry name" value="RETINOL DEHYDROGENASE 14"/>
    <property type="match status" value="1"/>
</dbReference>
<evidence type="ECO:0000256" key="1">
    <source>
        <dbReference type="ARBA" id="ARBA00023002"/>
    </source>
</evidence>
<protein>
    <submittedName>
        <fullName evidence="3">DgyrCDS6331</fullName>
    </submittedName>
</protein>
<dbReference type="PANTHER" id="PTHR43157">
    <property type="entry name" value="PHOSPHATIDYLINOSITOL-GLYCAN BIOSYNTHESIS CLASS F PROTEIN-RELATED"/>
    <property type="match status" value="1"/>
</dbReference>
<dbReference type="EMBL" id="CAJFCJ010000007">
    <property type="protein sequence ID" value="CAD5117572.1"/>
    <property type="molecule type" value="Genomic_DNA"/>
</dbReference>
<feature type="region of interest" description="Disordered" evidence="2">
    <location>
        <begin position="253"/>
        <end position="380"/>
    </location>
</feature>
<keyword evidence="4" id="KW-1185">Reference proteome</keyword>
<dbReference type="PRINTS" id="PR00081">
    <property type="entry name" value="GDHRDH"/>
</dbReference>
<name>A0A7I8VQ30_9ANNE</name>
<dbReference type="SUPFAM" id="SSF51735">
    <property type="entry name" value="NAD(P)-binding Rossmann-fold domains"/>
    <property type="match status" value="1"/>
</dbReference>
<feature type="region of interest" description="Disordered" evidence="2">
    <location>
        <begin position="207"/>
        <end position="234"/>
    </location>
</feature>
<dbReference type="Proteomes" id="UP000549394">
    <property type="component" value="Unassembled WGS sequence"/>
</dbReference>
<comment type="caution">
    <text evidence="3">The sequence shown here is derived from an EMBL/GenBank/DDBJ whole genome shotgun (WGS) entry which is preliminary data.</text>
</comment>
<reference evidence="3 4" key="1">
    <citation type="submission" date="2020-08" db="EMBL/GenBank/DDBJ databases">
        <authorList>
            <person name="Hejnol A."/>
        </authorList>
    </citation>
    <scope>NUCLEOTIDE SEQUENCE [LARGE SCALE GENOMIC DNA]</scope>
</reference>
<evidence type="ECO:0000313" key="3">
    <source>
        <dbReference type="EMBL" id="CAD5117572.1"/>
    </source>
</evidence>
<accession>A0A7I8VQ30</accession>
<evidence type="ECO:0000313" key="4">
    <source>
        <dbReference type="Proteomes" id="UP000549394"/>
    </source>
</evidence>
<feature type="compositionally biased region" description="Polar residues" evidence="2">
    <location>
        <begin position="253"/>
        <end position="265"/>
    </location>
</feature>
<feature type="compositionally biased region" description="Acidic residues" evidence="2">
    <location>
        <begin position="287"/>
        <end position="301"/>
    </location>
</feature>
<organism evidence="3 4">
    <name type="scientific">Dimorphilus gyrociliatus</name>
    <dbReference type="NCBI Taxonomy" id="2664684"/>
    <lineage>
        <taxon>Eukaryota</taxon>
        <taxon>Metazoa</taxon>
        <taxon>Spiralia</taxon>
        <taxon>Lophotrochozoa</taxon>
        <taxon>Annelida</taxon>
        <taxon>Polychaeta</taxon>
        <taxon>Polychaeta incertae sedis</taxon>
        <taxon>Dinophilidae</taxon>
        <taxon>Dimorphilus</taxon>
    </lineage>
</organism>
<proteinExistence type="predicted"/>
<feature type="compositionally biased region" description="Polar residues" evidence="2">
    <location>
        <begin position="420"/>
        <end position="440"/>
    </location>
</feature>
<feature type="compositionally biased region" description="Pro residues" evidence="2">
    <location>
        <begin position="353"/>
        <end position="371"/>
    </location>
</feature>
<dbReference type="PRINTS" id="PR00080">
    <property type="entry name" value="SDRFAMILY"/>
</dbReference>
<dbReference type="InterPro" id="IPR036291">
    <property type="entry name" value="NAD(P)-bd_dom_sf"/>
</dbReference>
<keyword evidence="1" id="KW-0560">Oxidoreductase</keyword>
<dbReference type="InterPro" id="IPR002347">
    <property type="entry name" value="SDR_fam"/>
</dbReference>
<sequence length="714" mass="80311">MNAFIKELLSIPKHVPWHTIKPFEDHCQIIEALKNDVKKLISTAKDKIKNSLQTVNKNITVEAKKALQLVDEHSLKLRKENAGFYNNKIQLLDELTRNINKTDSPKDIEQYNSLLNEIHCRQQQYDWKPVQFIYQDSFTGIFGCLENSEIYDDNNSGSDISDSYIQQVYGALWESKPPQEEVRDKKQACNNISSSVGIIENVPLKLTRQDEDDIPPPLPARPKSKIPSSIPNLNENVKSSSLFKKLKGNFLSKTASSRGKTSENISPVLPNPPKTEPEPLPTYNDECIYDSDGEYWSDDTEYQSNSAIQKRPLPPPPLPRRPDEDVNREENEYYDLSLAANDKKETNFSPTPGTRPPVPMRRKLPPSPLQPTAPEETDEQTSVNLNFSLANAISEAVKNLQMDKEKKARAAGQLEQTMPNSTVANNSQNTKQEIETSQPETESHVRFAGRTVIITGANSGIGKATAMELAKRGGRVILAVRDLKEGETALKEIRESSFNKNITVEKLDLADLSSVREFAENILQREKRLDVLVNNAAVMMCPKKLTKDGFEEQLGVNHLGHFLLTKLLLPKLQSHSGRIVNVTCSAFKQASINFDDLNSSKLYDKYSAYSQSKLANIYFTDQLVKRESSVKSMAANPGVAKTKIGRHISVWLSPVSSVFMQTAHAAAQTVIYCCVDPEVIDHSTFYYEKLKPADVEVDDQNSKRLWAISDRWTS</sequence>
<dbReference type="Pfam" id="PF00106">
    <property type="entry name" value="adh_short"/>
    <property type="match status" value="1"/>
</dbReference>
<dbReference type="AlphaFoldDB" id="A0A7I8VQ30"/>
<gene>
    <name evidence="3" type="ORF">DGYR_LOCUS6090</name>
</gene>
<dbReference type="Gene3D" id="3.40.50.720">
    <property type="entry name" value="NAD(P)-binding Rossmann-like Domain"/>
    <property type="match status" value="1"/>
</dbReference>
<feature type="compositionally biased region" description="Basic and acidic residues" evidence="2">
    <location>
        <begin position="320"/>
        <end position="331"/>
    </location>
</feature>
<feature type="region of interest" description="Disordered" evidence="2">
    <location>
        <begin position="420"/>
        <end position="444"/>
    </location>
</feature>
<dbReference type="OrthoDB" id="191139at2759"/>
<dbReference type="GO" id="GO:0016491">
    <property type="term" value="F:oxidoreductase activity"/>
    <property type="evidence" value="ECO:0007669"/>
    <property type="project" value="UniProtKB-KW"/>
</dbReference>